<feature type="region of interest" description="Disordered" evidence="3">
    <location>
        <begin position="722"/>
        <end position="764"/>
    </location>
</feature>
<keyword evidence="2 4" id="KW-0732">Signal</keyword>
<reference evidence="5" key="2">
    <citation type="journal article" date="2021" name="PeerJ">
        <title>Extensive microbial diversity within the chicken gut microbiome revealed by metagenomics and culture.</title>
        <authorList>
            <person name="Gilroy R."/>
            <person name="Ravi A."/>
            <person name="Getino M."/>
            <person name="Pursley I."/>
            <person name="Horton D.L."/>
            <person name="Alikhan N.F."/>
            <person name="Baker D."/>
            <person name="Gharbi K."/>
            <person name="Hall N."/>
            <person name="Watson M."/>
            <person name="Adriaenssens E.M."/>
            <person name="Foster-Nyarko E."/>
            <person name="Jarju S."/>
            <person name="Secka A."/>
            <person name="Antonio M."/>
            <person name="Oren A."/>
            <person name="Chaudhuri R.R."/>
            <person name="La Ragione R."/>
            <person name="Hildebrand F."/>
            <person name="Pallen M.J."/>
        </authorList>
    </citation>
    <scope>NUCLEOTIDE SEQUENCE</scope>
    <source>
        <strain evidence="5">CHK152-2994</strain>
    </source>
</reference>
<dbReference type="InterPro" id="IPR007428">
    <property type="entry name" value="MlaA"/>
</dbReference>
<dbReference type="Pfam" id="PF04333">
    <property type="entry name" value="MlaA"/>
    <property type="match status" value="1"/>
</dbReference>
<keyword evidence="5" id="KW-0449">Lipoprotein</keyword>
<dbReference type="PANTHER" id="PTHR30035">
    <property type="entry name" value="LIPOPROTEIN VACJ-RELATED"/>
    <property type="match status" value="1"/>
</dbReference>
<dbReference type="GO" id="GO:0120010">
    <property type="term" value="P:intermembrane phospholipid transfer"/>
    <property type="evidence" value="ECO:0007669"/>
    <property type="project" value="TreeGrafter"/>
</dbReference>
<dbReference type="PANTHER" id="PTHR30035:SF3">
    <property type="entry name" value="INTERMEMBRANE PHOSPHOLIPID TRANSPORT SYSTEM LIPOPROTEIN MLAA"/>
    <property type="match status" value="1"/>
</dbReference>
<evidence type="ECO:0000256" key="3">
    <source>
        <dbReference type="SAM" id="MobiDB-lite"/>
    </source>
</evidence>
<feature type="chain" id="PRO_5038669211" evidence="4">
    <location>
        <begin position="26"/>
        <end position="764"/>
    </location>
</feature>
<comment type="caution">
    <text evidence="5">The sequence shown here is derived from an EMBL/GenBank/DDBJ whole genome shotgun (WGS) entry which is preliminary data.</text>
</comment>
<sequence length="764" mass="87342">MKNNSKTFCLLVFFCGLNLFNTAFSEEIARPDCKCPDYVFEYLGNDKFENYNRKMFNFNSKLNKYAIKPIHILWASIMPKYGMDRIKGIATNIEYPARLVSSLIQKDFETSKNETIRFFTNTTIGLGGMYDPAKRFLKIQPSNENMEQAFAKCHVKPGPYLVCPVINGTSPRNLAGKLFDAALNPSCYIATPVLAAVKAGLLVNRTSYMQPIMKMIESNYADPYDITRKLYGVENYMKCRNYDRKEVLDTAIDFIESDKELDGDNLLYEIEPELVKENSETELDTKKLTEAEIDEKHVADKGEADSGEKLSVTEIINAGDSAEDAILKAYNTKNSKLMADMLLFDYKPQNPVTDSMRTALFDLPDVDESIWAEISLWNRCFSNRIKTSSVNLYPERENYKYRYILQKGMKTSPLAIIFPSIGEGITSSHSVLLAKMFYDEGYSVIILGSAFQWEFAKSMPEDYRPGIPSQDADYLKTLTHKVIDSVQNKHKYEFNQRVVLGTSFGALTALFLADKEYKNNTLNITKYISICPPVELIYAMEQVDKTTAEWEKNPDNLKDRVAITAAKILQISQMEEKDREKIQGLPFSEYEAKLITGFIMHQKLSDLVYTIENENISDKKELYRQINNMTYQDYAQKYLLDTEYETVDDLKYVASLHSISDYLKNNDNYKIYHSINDYLTTPEQLKKLKTYTGAKSTYLDNGSHLGFLYRKEFQQELKKEISMQNPASKTTENDNSGEFLASEVQKSVPAEAAASQEPVGSDNK</sequence>
<dbReference type="Proteomes" id="UP000824139">
    <property type="component" value="Unassembled WGS sequence"/>
</dbReference>
<gene>
    <name evidence="5" type="ORF">IAD41_03595</name>
</gene>
<evidence type="ECO:0000256" key="2">
    <source>
        <dbReference type="ARBA" id="ARBA00022729"/>
    </source>
</evidence>
<feature type="compositionally biased region" description="Polar residues" evidence="3">
    <location>
        <begin position="722"/>
        <end position="736"/>
    </location>
</feature>
<dbReference type="Gene3D" id="3.40.50.1820">
    <property type="entry name" value="alpha/beta hydrolase"/>
    <property type="match status" value="1"/>
</dbReference>
<reference evidence="5" key="1">
    <citation type="submission" date="2020-10" db="EMBL/GenBank/DDBJ databases">
        <authorList>
            <person name="Gilroy R."/>
        </authorList>
    </citation>
    <scope>NUCLEOTIDE SEQUENCE</scope>
    <source>
        <strain evidence="5">CHK152-2994</strain>
    </source>
</reference>
<dbReference type="SUPFAM" id="SSF53474">
    <property type="entry name" value="alpha/beta-Hydrolases"/>
    <property type="match status" value="1"/>
</dbReference>
<evidence type="ECO:0000256" key="1">
    <source>
        <dbReference type="ARBA" id="ARBA00010634"/>
    </source>
</evidence>
<organism evidence="5 6">
    <name type="scientific">Candidatus Scatenecus faecavium</name>
    <dbReference type="NCBI Taxonomy" id="2840915"/>
    <lineage>
        <taxon>Bacteria</taxon>
        <taxon>Candidatus Scatenecus</taxon>
    </lineage>
</organism>
<protein>
    <submittedName>
        <fullName evidence="5">VacJ family lipoprotein</fullName>
    </submittedName>
</protein>
<dbReference type="InterPro" id="IPR029058">
    <property type="entry name" value="AB_hydrolase_fold"/>
</dbReference>
<dbReference type="AlphaFoldDB" id="A0A9D1K3M2"/>
<dbReference type="GO" id="GO:0016020">
    <property type="term" value="C:membrane"/>
    <property type="evidence" value="ECO:0007669"/>
    <property type="project" value="InterPro"/>
</dbReference>
<feature type="signal peptide" evidence="4">
    <location>
        <begin position="1"/>
        <end position="25"/>
    </location>
</feature>
<accession>A0A9D1K3M2</accession>
<dbReference type="PRINTS" id="PR01805">
    <property type="entry name" value="VACJLIPOPROT"/>
</dbReference>
<proteinExistence type="inferred from homology"/>
<dbReference type="EMBL" id="DVJO01000078">
    <property type="protein sequence ID" value="HIS82671.1"/>
    <property type="molecule type" value="Genomic_DNA"/>
</dbReference>
<comment type="similarity">
    <text evidence="1">Belongs to the MlaA family.</text>
</comment>
<evidence type="ECO:0000313" key="5">
    <source>
        <dbReference type="EMBL" id="HIS82671.1"/>
    </source>
</evidence>
<evidence type="ECO:0000313" key="6">
    <source>
        <dbReference type="Proteomes" id="UP000824139"/>
    </source>
</evidence>
<name>A0A9D1K3M2_9BACT</name>
<evidence type="ECO:0000256" key="4">
    <source>
        <dbReference type="SAM" id="SignalP"/>
    </source>
</evidence>